<organism evidence="3 4">
    <name type="scientific">Exidia glandulosa HHB12029</name>
    <dbReference type="NCBI Taxonomy" id="1314781"/>
    <lineage>
        <taxon>Eukaryota</taxon>
        <taxon>Fungi</taxon>
        <taxon>Dikarya</taxon>
        <taxon>Basidiomycota</taxon>
        <taxon>Agaricomycotina</taxon>
        <taxon>Agaricomycetes</taxon>
        <taxon>Auriculariales</taxon>
        <taxon>Exidiaceae</taxon>
        <taxon>Exidia</taxon>
    </lineage>
</organism>
<evidence type="ECO:0000256" key="1">
    <source>
        <dbReference type="SAM" id="Coils"/>
    </source>
</evidence>
<dbReference type="Gene3D" id="6.10.250.1820">
    <property type="match status" value="1"/>
</dbReference>
<evidence type="ECO:0000313" key="4">
    <source>
        <dbReference type="Proteomes" id="UP000077266"/>
    </source>
</evidence>
<dbReference type="InParanoid" id="A0A165DSI0"/>
<keyword evidence="4" id="KW-1185">Reference proteome</keyword>
<gene>
    <name evidence="3" type="ORF">EXIGLDRAFT_775751</name>
</gene>
<evidence type="ECO:0000256" key="2">
    <source>
        <dbReference type="SAM" id="MobiDB-lite"/>
    </source>
</evidence>
<reference evidence="3 4" key="1">
    <citation type="journal article" date="2016" name="Mol. Biol. Evol.">
        <title>Comparative Genomics of Early-Diverging Mushroom-Forming Fungi Provides Insights into the Origins of Lignocellulose Decay Capabilities.</title>
        <authorList>
            <person name="Nagy L.G."/>
            <person name="Riley R."/>
            <person name="Tritt A."/>
            <person name="Adam C."/>
            <person name="Daum C."/>
            <person name="Floudas D."/>
            <person name="Sun H."/>
            <person name="Yadav J.S."/>
            <person name="Pangilinan J."/>
            <person name="Larsson K.H."/>
            <person name="Matsuura K."/>
            <person name="Barry K."/>
            <person name="Labutti K."/>
            <person name="Kuo R."/>
            <person name="Ohm R.A."/>
            <person name="Bhattacharya S.S."/>
            <person name="Shirouzu T."/>
            <person name="Yoshinaga Y."/>
            <person name="Martin F.M."/>
            <person name="Grigoriev I.V."/>
            <person name="Hibbett D.S."/>
        </authorList>
    </citation>
    <scope>NUCLEOTIDE SEQUENCE [LARGE SCALE GENOMIC DNA]</scope>
    <source>
        <strain evidence="3 4">HHB12029</strain>
    </source>
</reference>
<name>A0A165DSI0_EXIGL</name>
<keyword evidence="1" id="KW-0175">Coiled coil</keyword>
<dbReference type="Proteomes" id="UP000077266">
    <property type="component" value="Unassembled WGS sequence"/>
</dbReference>
<dbReference type="EMBL" id="KV426194">
    <property type="protein sequence ID" value="KZV85260.1"/>
    <property type="molecule type" value="Genomic_DNA"/>
</dbReference>
<feature type="coiled-coil region" evidence="1">
    <location>
        <begin position="101"/>
        <end position="135"/>
    </location>
</feature>
<dbReference type="AlphaFoldDB" id="A0A165DSI0"/>
<accession>A0A165DSI0</accession>
<feature type="region of interest" description="Disordered" evidence="2">
    <location>
        <begin position="1"/>
        <end position="28"/>
    </location>
</feature>
<protein>
    <submittedName>
        <fullName evidence="3">Uncharacterized protein</fullName>
    </submittedName>
</protein>
<sequence>MASQPASVADYNRPGSPPFHPANDDLRSRASRTREEYVELHRQLTVALETDTPSSYEIFDRRWTDLVNVMDDRDYWEARCLRYHSRYLTEVRRTRDYKALVIAFRRENTRLRESIKELRQEISVLRAELDEQFQYHTIVDLESEVLDDLSSVCAVRKVNIFEDEGPALRANRQVS</sequence>
<proteinExistence type="predicted"/>
<evidence type="ECO:0000313" key="3">
    <source>
        <dbReference type="EMBL" id="KZV85260.1"/>
    </source>
</evidence>